<dbReference type="PANTHER" id="PTHR11017:SF252">
    <property type="entry name" value="RESISTANCE PROTEIN (TIR-NBS-LRR CLASS), PUTATIVE-RELATED"/>
    <property type="match status" value="1"/>
</dbReference>
<dbReference type="Proteomes" id="UP000265520">
    <property type="component" value="Unassembled WGS sequence"/>
</dbReference>
<dbReference type="Gene3D" id="1.10.8.430">
    <property type="entry name" value="Helical domain of apoptotic protease-activating factors"/>
    <property type="match status" value="1"/>
</dbReference>
<dbReference type="InterPro" id="IPR042197">
    <property type="entry name" value="Apaf_helical"/>
</dbReference>
<dbReference type="Pfam" id="PF00931">
    <property type="entry name" value="NB-ARC"/>
    <property type="match status" value="1"/>
</dbReference>
<dbReference type="SUPFAM" id="SSF52540">
    <property type="entry name" value="P-loop containing nucleoside triphosphate hydrolases"/>
    <property type="match status" value="1"/>
</dbReference>
<dbReference type="PRINTS" id="PR00364">
    <property type="entry name" value="DISEASERSIST"/>
</dbReference>
<dbReference type="GO" id="GO:0043531">
    <property type="term" value="F:ADP binding"/>
    <property type="evidence" value="ECO:0007669"/>
    <property type="project" value="InterPro"/>
</dbReference>
<organism evidence="2 3">
    <name type="scientific">Trifolium medium</name>
    <dbReference type="NCBI Taxonomy" id="97028"/>
    <lineage>
        <taxon>Eukaryota</taxon>
        <taxon>Viridiplantae</taxon>
        <taxon>Streptophyta</taxon>
        <taxon>Embryophyta</taxon>
        <taxon>Tracheophyta</taxon>
        <taxon>Spermatophyta</taxon>
        <taxon>Magnoliopsida</taxon>
        <taxon>eudicotyledons</taxon>
        <taxon>Gunneridae</taxon>
        <taxon>Pentapetalae</taxon>
        <taxon>rosids</taxon>
        <taxon>fabids</taxon>
        <taxon>Fabales</taxon>
        <taxon>Fabaceae</taxon>
        <taxon>Papilionoideae</taxon>
        <taxon>50 kb inversion clade</taxon>
        <taxon>NPAAA clade</taxon>
        <taxon>Hologalegina</taxon>
        <taxon>IRL clade</taxon>
        <taxon>Trifolieae</taxon>
        <taxon>Trifolium</taxon>
    </lineage>
</organism>
<keyword evidence="3" id="KW-1185">Reference proteome</keyword>
<dbReference type="InterPro" id="IPR027417">
    <property type="entry name" value="P-loop_NTPase"/>
</dbReference>
<accession>A0A392QUK9</accession>
<feature type="non-terminal residue" evidence="2">
    <location>
        <position position="161"/>
    </location>
</feature>
<sequence>MGEETQTMLENSFIGSTEIKHKLAHKRVLLVLDDVDSTKQLEALAGGCDWFGSGSRIIITTRDKSLVDKHVMDSFILEKYKMEELNDHDSMELFCWHAFKTSNPAKHFEGLSILAVSYAKGVPLVLKILGSNVKSWEQDDWAVILERSIRNTNARNSYETK</sequence>
<reference evidence="2 3" key="1">
    <citation type="journal article" date="2018" name="Front. Plant Sci.">
        <title>Red Clover (Trifolium pratense) and Zigzag Clover (T. medium) - A Picture of Genomic Similarities and Differences.</title>
        <authorList>
            <person name="Dluhosova J."/>
            <person name="Istvanek J."/>
            <person name="Nedelnik J."/>
            <person name="Repkova J."/>
        </authorList>
    </citation>
    <scope>NUCLEOTIDE SEQUENCE [LARGE SCALE GENOMIC DNA]</scope>
    <source>
        <strain evidence="3">cv. 10/8</strain>
        <tissue evidence="2">Leaf</tissue>
    </source>
</reference>
<comment type="caution">
    <text evidence="2">The sequence shown here is derived from an EMBL/GenBank/DDBJ whole genome shotgun (WGS) entry which is preliminary data.</text>
</comment>
<evidence type="ECO:0000259" key="1">
    <source>
        <dbReference type="Pfam" id="PF00931"/>
    </source>
</evidence>
<dbReference type="InterPro" id="IPR044974">
    <property type="entry name" value="Disease_R_plants"/>
</dbReference>
<name>A0A392QUK9_9FABA</name>
<dbReference type="AlphaFoldDB" id="A0A392QUK9"/>
<dbReference type="InterPro" id="IPR002182">
    <property type="entry name" value="NB-ARC"/>
</dbReference>
<dbReference type="PANTHER" id="PTHR11017">
    <property type="entry name" value="LEUCINE-RICH REPEAT-CONTAINING PROTEIN"/>
    <property type="match status" value="1"/>
</dbReference>
<feature type="domain" description="NB-ARC" evidence="1">
    <location>
        <begin position="15"/>
        <end position="101"/>
    </location>
</feature>
<evidence type="ECO:0000313" key="2">
    <source>
        <dbReference type="EMBL" id="MCI27280.1"/>
    </source>
</evidence>
<evidence type="ECO:0000313" key="3">
    <source>
        <dbReference type="Proteomes" id="UP000265520"/>
    </source>
</evidence>
<dbReference type="Gene3D" id="3.40.50.300">
    <property type="entry name" value="P-loop containing nucleotide triphosphate hydrolases"/>
    <property type="match status" value="1"/>
</dbReference>
<dbReference type="GO" id="GO:0006952">
    <property type="term" value="P:defense response"/>
    <property type="evidence" value="ECO:0007669"/>
    <property type="project" value="InterPro"/>
</dbReference>
<protein>
    <submittedName>
        <fullName evidence="2">TMV resistance protein N-like</fullName>
    </submittedName>
</protein>
<proteinExistence type="predicted"/>
<dbReference type="EMBL" id="LXQA010158397">
    <property type="protein sequence ID" value="MCI27280.1"/>
    <property type="molecule type" value="Genomic_DNA"/>
</dbReference>